<proteinExistence type="inferred from homology"/>
<keyword evidence="4 7" id="KW-1133">Transmembrane helix</keyword>
<comment type="subcellular location">
    <subcellularLocation>
        <location evidence="1">Membrane</location>
        <topology evidence="1">Multi-pass membrane protein</topology>
    </subcellularLocation>
</comment>
<feature type="transmembrane region" description="Helical" evidence="7">
    <location>
        <begin position="419"/>
        <end position="440"/>
    </location>
</feature>
<evidence type="ECO:0000256" key="7">
    <source>
        <dbReference type="SAM" id="Phobius"/>
    </source>
</evidence>
<feature type="transmembrane region" description="Helical" evidence="7">
    <location>
        <begin position="530"/>
        <end position="550"/>
    </location>
</feature>
<feature type="compositionally biased region" description="Basic and acidic residues" evidence="6">
    <location>
        <begin position="694"/>
        <end position="735"/>
    </location>
</feature>
<keyword evidence="3 7" id="KW-0812">Transmembrane</keyword>
<dbReference type="PANTHER" id="PTHR16172">
    <property type="entry name" value="MAJOR FACILITATOR SUPERFAMILY DOMAIN-CONTAINING PROTEIN 6-LIKE"/>
    <property type="match status" value="1"/>
</dbReference>
<keyword evidence="10" id="KW-1185">Reference proteome</keyword>
<dbReference type="AlphaFoldDB" id="A0AAN9VJ31"/>
<sequence length="804" mass="84980">MAGMTELFLKAFVARVADDFKQKELLPLKLLFFVHASTVFVLYPYLTIHMRELGINVKETAIMSAVTPVMAIVMPPLAGMVADRIGNFKILLATFSAAGGAVALLLLLVPAGRVKVEFPERAALELGCGPAGAAEAAAALAGADNSLELALRRADAAGVPCTRVAHARVAARAEACGLLCDAPPAVPLDAAALRSFSVAVRHPGANASTDAFDYTLHPDEHNKGEAHFRTAARALAGGRLLFLPAEGLVRVRCGGGAGCALGSSAGWPPAEAEAAAAAPPAAALFAANLSAAPSPPAAPDTLLPHNLTDDLGTPLPRRCRDLDAEAGVQLSAALPAAVPGDAPLQLFGCRARCLVSVERKALCAESSREEELDVDLTFWLYMSIRVLIGIVGGTAFAMFEGAVIAILREHSADYGLQRIYATVGGMISSPLSGLLIDWASRGKGYTDFRPAFYLYAGMKIASGLLILTINLDFKQPAKNVVFDVLTVLKNVELAALLVVVFVLGGAWGFIESFLFWMLQDLGGSRSLMGITFTVGGIAGIPLLVLSGPIIDRFGHANVLTVGFIFYAIRLLGYSLIYNPWLCLIFEAMESITSSLSFTAAVTYAAKLSTSTTDTSVQGLLGGLYYGVGRGAGSLIGGYMMTWIGTRPTYQVFAASCLVIGVIYFLTHKLYLRRRPDRTSNDIVKIKSTFLGEKFTKDRPGKPDKADKADKSEKGEKGDKADKGDKAEKTDKEGKGQTEAQPINVATPRSYCTDPPKEAKTEAEKNALNAARTEAAAASIAEAAGSYRVNLGFEGDDDDAHDKTA</sequence>
<protein>
    <recommendedName>
        <fullName evidence="8">Major facilitator superfamily associated domain-containing protein</fullName>
    </recommendedName>
</protein>
<feature type="transmembrane region" description="Helical" evidence="7">
    <location>
        <begin position="556"/>
        <end position="576"/>
    </location>
</feature>
<evidence type="ECO:0000256" key="4">
    <source>
        <dbReference type="ARBA" id="ARBA00022989"/>
    </source>
</evidence>
<dbReference type="EMBL" id="JAZDUA010000222">
    <property type="protein sequence ID" value="KAK7863741.1"/>
    <property type="molecule type" value="Genomic_DNA"/>
</dbReference>
<comment type="similarity">
    <text evidence="2">Belongs to the major facilitator superfamily. MFSD6 family.</text>
</comment>
<comment type="caution">
    <text evidence="9">The sequence shown here is derived from an EMBL/GenBank/DDBJ whole genome shotgun (WGS) entry which is preliminary data.</text>
</comment>
<gene>
    <name evidence="9" type="ORF">R5R35_011144</name>
</gene>
<feature type="compositionally biased region" description="Basic and acidic residues" evidence="6">
    <location>
        <begin position="754"/>
        <end position="764"/>
    </location>
</feature>
<feature type="transmembrane region" description="Helical" evidence="7">
    <location>
        <begin position="30"/>
        <end position="48"/>
    </location>
</feature>
<dbReference type="SUPFAM" id="SSF103473">
    <property type="entry name" value="MFS general substrate transporter"/>
    <property type="match status" value="2"/>
</dbReference>
<dbReference type="PANTHER" id="PTHR16172:SF35">
    <property type="entry name" value="MAJOR FACILITATOR SUPERFAMILY (MFS) PROFILE DOMAIN-CONTAINING PROTEIN"/>
    <property type="match status" value="1"/>
</dbReference>
<dbReference type="InterPro" id="IPR051717">
    <property type="entry name" value="MFS_MFSD6"/>
</dbReference>
<dbReference type="Proteomes" id="UP001378592">
    <property type="component" value="Unassembled WGS sequence"/>
</dbReference>
<accession>A0AAN9VJ31</accession>
<dbReference type="CDD" id="cd17335">
    <property type="entry name" value="MFS_MFSD6"/>
    <property type="match status" value="1"/>
</dbReference>
<feature type="region of interest" description="Disordered" evidence="6">
    <location>
        <begin position="694"/>
        <end position="767"/>
    </location>
</feature>
<evidence type="ECO:0000256" key="3">
    <source>
        <dbReference type="ARBA" id="ARBA00022692"/>
    </source>
</evidence>
<dbReference type="GO" id="GO:0016020">
    <property type="term" value="C:membrane"/>
    <property type="evidence" value="ECO:0007669"/>
    <property type="project" value="UniProtKB-SubCell"/>
</dbReference>
<feature type="domain" description="Major facilitator superfamily associated" evidence="8">
    <location>
        <begin position="27"/>
        <end position="651"/>
    </location>
</feature>
<evidence type="ECO:0000313" key="10">
    <source>
        <dbReference type="Proteomes" id="UP001378592"/>
    </source>
</evidence>
<evidence type="ECO:0000259" key="8">
    <source>
        <dbReference type="Pfam" id="PF12832"/>
    </source>
</evidence>
<feature type="transmembrane region" description="Helical" evidence="7">
    <location>
        <begin position="648"/>
        <end position="666"/>
    </location>
</feature>
<feature type="transmembrane region" description="Helical" evidence="7">
    <location>
        <begin position="90"/>
        <end position="111"/>
    </location>
</feature>
<evidence type="ECO:0000256" key="2">
    <source>
        <dbReference type="ARBA" id="ARBA00005241"/>
    </source>
</evidence>
<reference evidence="9 10" key="1">
    <citation type="submission" date="2024-03" db="EMBL/GenBank/DDBJ databases">
        <title>The genome assembly and annotation of the cricket Gryllus longicercus Weissman &amp; Gray.</title>
        <authorList>
            <person name="Szrajer S."/>
            <person name="Gray D."/>
            <person name="Ylla G."/>
        </authorList>
    </citation>
    <scope>NUCLEOTIDE SEQUENCE [LARGE SCALE GENOMIC DNA]</scope>
    <source>
        <strain evidence="9">DAG 2021-001</strain>
        <tissue evidence="9">Whole body minus gut</tissue>
    </source>
</reference>
<evidence type="ECO:0000256" key="1">
    <source>
        <dbReference type="ARBA" id="ARBA00004141"/>
    </source>
</evidence>
<evidence type="ECO:0000256" key="6">
    <source>
        <dbReference type="SAM" id="MobiDB-lite"/>
    </source>
</evidence>
<feature type="transmembrane region" description="Helical" evidence="7">
    <location>
        <begin position="493"/>
        <end position="518"/>
    </location>
</feature>
<feature type="transmembrane region" description="Helical" evidence="7">
    <location>
        <begin position="386"/>
        <end position="407"/>
    </location>
</feature>
<evidence type="ECO:0000256" key="5">
    <source>
        <dbReference type="ARBA" id="ARBA00023136"/>
    </source>
</evidence>
<feature type="transmembrane region" description="Helical" evidence="7">
    <location>
        <begin position="452"/>
        <end position="473"/>
    </location>
</feature>
<feature type="transmembrane region" description="Helical" evidence="7">
    <location>
        <begin position="60"/>
        <end position="78"/>
    </location>
</feature>
<dbReference type="Pfam" id="PF12832">
    <property type="entry name" value="MFS_1_like"/>
    <property type="match status" value="1"/>
</dbReference>
<name>A0AAN9VJ31_9ORTH</name>
<keyword evidence="5 7" id="KW-0472">Membrane</keyword>
<evidence type="ECO:0000313" key="9">
    <source>
        <dbReference type="EMBL" id="KAK7863741.1"/>
    </source>
</evidence>
<dbReference type="Gene3D" id="1.20.1250.20">
    <property type="entry name" value="MFS general substrate transporter like domains"/>
    <property type="match status" value="3"/>
</dbReference>
<dbReference type="InterPro" id="IPR036259">
    <property type="entry name" value="MFS_trans_sf"/>
</dbReference>
<dbReference type="InterPro" id="IPR024989">
    <property type="entry name" value="MFS_assoc_dom"/>
</dbReference>
<organism evidence="9 10">
    <name type="scientific">Gryllus longicercus</name>
    <dbReference type="NCBI Taxonomy" id="2509291"/>
    <lineage>
        <taxon>Eukaryota</taxon>
        <taxon>Metazoa</taxon>
        <taxon>Ecdysozoa</taxon>
        <taxon>Arthropoda</taxon>
        <taxon>Hexapoda</taxon>
        <taxon>Insecta</taxon>
        <taxon>Pterygota</taxon>
        <taxon>Neoptera</taxon>
        <taxon>Polyneoptera</taxon>
        <taxon>Orthoptera</taxon>
        <taxon>Ensifera</taxon>
        <taxon>Gryllidea</taxon>
        <taxon>Grylloidea</taxon>
        <taxon>Gryllidae</taxon>
        <taxon>Gryllinae</taxon>
        <taxon>Gryllus</taxon>
    </lineage>
</organism>